<dbReference type="PROSITE" id="PS50043">
    <property type="entry name" value="HTH_LUXR_2"/>
    <property type="match status" value="1"/>
</dbReference>
<dbReference type="GO" id="GO:0003677">
    <property type="term" value="F:DNA binding"/>
    <property type="evidence" value="ECO:0007669"/>
    <property type="project" value="UniProtKB-KW"/>
</dbReference>
<keyword evidence="7" id="KW-1185">Reference proteome</keyword>
<evidence type="ECO:0000256" key="2">
    <source>
        <dbReference type="ARBA" id="ARBA00023125"/>
    </source>
</evidence>
<dbReference type="InterPro" id="IPR000792">
    <property type="entry name" value="Tscrpt_reg_LuxR_C"/>
</dbReference>
<dbReference type="RefSeq" id="WP_145862418.1">
    <property type="nucleotide sequence ID" value="NZ_RPFW01000017.1"/>
</dbReference>
<keyword evidence="2" id="KW-0238">DNA-binding</keyword>
<evidence type="ECO:0000256" key="1">
    <source>
        <dbReference type="ARBA" id="ARBA00023015"/>
    </source>
</evidence>
<name>A0A6P2BKI6_9ACTN</name>
<dbReference type="PRINTS" id="PR00038">
    <property type="entry name" value="HTHLUXR"/>
</dbReference>
<gene>
    <name evidence="6" type="ORF">EAS64_42610</name>
</gene>
<keyword evidence="1" id="KW-0805">Transcription regulation</keyword>
<dbReference type="Gene3D" id="1.10.10.10">
    <property type="entry name" value="Winged helix-like DNA-binding domain superfamily/Winged helix DNA-binding domain"/>
    <property type="match status" value="1"/>
</dbReference>
<dbReference type="SMART" id="SM00421">
    <property type="entry name" value="HTH_LUXR"/>
    <property type="match status" value="1"/>
</dbReference>
<feature type="domain" description="HTH luxR-type" evidence="5">
    <location>
        <begin position="140"/>
        <end position="205"/>
    </location>
</feature>
<organism evidence="6 7">
    <name type="scientific">Trebonia kvetii</name>
    <dbReference type="NCBI Taxonomy" id="2480626"/>
    <lineage>
        <taxon>Bacteria</taxon>
        <taxon>Bacillati</taxon>
        <taxon>Actinomycetota</taxon>
        <taxon>Actinomycetes</taxon>
        <taxon>Streptosporangiales</taxon>
        <taxon>Treboniaceae</taxon>
        <taxon>Trebonia</taxon>
    </lineage>
</organism>
<sequence>MVLSATAAALLDDGAAAARLYPLFAPLARYYAGDGSGLVFSHGALARLGGEMALTAGRAEDAVAHFRQAITMNSRIGARPFTALSRFGLARALSVGQPPAPAGISEAAEMAARAAEEFRRLDMPGPLARATLLAERLTAARRCASPLTGRETEVAGYVAEGLSNRQIATRLVLSERTVETHVRAILGKLGLRRRTEIAAWALRGHPRSSRSENGQVTGNRSPRRRGLQRMTARGAMRLGIAAAGL</sequence>
<dbReference type="Proteomes" id="UP000460272">
    <property type="component" value="Unassembled WGS sequence"/>
</dbReference>
<reference evidence="6 7" key="1">
    <citation type="submission" date="2018-11" db="EMBL/GenBank/DDBJ databases">
        <title>Trebonia kvetii gen.nov., sp.nov., a novel acidophilic actinobacterium, and proposal of the new actinobacterial family Treboniaceae fam. nov.</title>
        <authorList>
            <person name="Rapoport D."/>
            <person name="Sagova-Mareckova M."/>
            <person name="Sedlacek I."/>
            <person name="Provaznik J."/>
            <person name="Kralova S."/>
            <person name="Pavlinic D."/>
            <person name="Benes V."/>
            <person name="Kopecky J."/>
        </authorList>
    </citation>
    <scope>NUCLEOTIDE SEQUENCE [LARGE SCALE GENOMIC DNA]</scope>
    <source>
        <strain evidence="6 7">15Tr583</strain>
    </source>
</reference>
<protein>
    <submittedName>
        <fullName evidence="6">LuxR family transcriptional regulator</fullName>
    </submittedName>
</protein>
<dbReference type="SUPFAM" id="SSF46894">
    <property type="entry name" value="C-terminal effector domain of the bipartite response regulators"/>
    <property type="match status" value="1"/>
</dbReference>
<dbReference type="GO" id="GO:0006355">
    <property type="term" value="P:regulation of DNA-templated transcription"/>
    <property type="evidence" value="ECO:0007669"/>
    <property type="project" value="InterPro"/>
</dbReference>
<dbReference type="Pfam" id="PF00196">
    <property type="entry name" value="GerE"/>
    <property type="match status" value="1"/>
</dbReference>
<dbReference type="AlphaFoldDB" id="A0A6P2BKI6"/>
<dbReference type="InterPro" id="IPR036388">
    <property type="entry name" value="WH-like_DNA-bd_sf"/>
</dbReference>
<accession>A0A6P2BKI6</accession>
<dbReference type="PANTHER" id="PTHR44688:SF16">
    <property type="entry name" value="DNA-BINDING TRANSCRIPTIONAL ACTIVATOR DEVR_DOSR"/>
    <property type="match status" value="1"/>
</dbReference>
<dbReference type="EMBL" id="RPFW01000017">
    <property type="protein sequence ID" value="TVY98952.1"/>
    <property type="molecule type" value="Genomic_DNA"/>
</dbReference>
<evidence type="ECO:0000256" key="4">
    <source>
        <dbReference type="SAM" id="MobiDB-lite"/>
    </source>
</evidence>
<proteinExistence type="predicted"/>
<keyword evidence="3" id="KW-0804">Transcription</keyword>
<evidence type="ECO:0000256" key="3">
    <source>
        <dbReference type="ARBA" id="ARBA00023163"/>
    </source>
</evidence>
<feature type="compositionally biased region" description="Polar residues" evidence="4">
    <location>
        <begin position="211"/>
        <end position="220"/>
    </location>
</feature>
<feature type="region of interest" description="Disordered" evidence="4">
    <location>
        <begin position="204"/>
        <end position="231"/>
    </location>
</feature>
<comment type="caution">
    <text evidence="6">The sequence shown here is derived from an EMBL/GenBank/DDBJ whole genome shotgun (WGS) entry which is preliminary data.</text>
</comment>
<dbReference type="PROSITE" id="PS00622">
    <property type="entry name" value="HTH_LUXR_1"/>
    <property type="match status" value="1"/>
</dbReference>
<dbReference type="InterPro" id="IPR016032">
    <property type="entry name" value="Sig_transdc_resp-reg_C-effctor"/>
</dbReference>
<evidence type="ECO:0000313" key="6">
    <source>
        <dbReference type="EMBL" id="TVY98952.1"/>
    </source>
</evidence>
<evidence type="ECO:0000259" key="5">
    <source>
        <dbReference type="PROSITE" id="PS50043"/>
    </source>
</evidence>
<dbReference type="PANTHER" id="PTHR44688">
    <property type="entry name" value="DNA-BINDING TRANSCRIPTIONAL ACTIVATOR DEVR_DOSR"/>
    <property type="match status" value="1"/>
</dbReference>
<dbReference type="CDD" id="cd06170">
    <property type="entry name" value="LuxR_C_like"/>
    <property type="match status" value="1"/>
</dbReference>
<dbReference type="OrthoDB" id="27092at2"/>
<evidence type="ECO:0000313" key="7">
    <source>
        <dbReference type="Proteomes" id="UP000460272"/>
    </source>
</evidence>